<organism evidence="1 2">
    <name type="scientific">Nelumbo nucifera</name>
    <name type="common">Sacred lotus</name>
    <dbReference type="NCBI Taxonomy" id="4432"/>
    <lineage>
        <taxon>Eukaryota</taxon>
        <taxon>Viridiplantae</taxon>
        <taxon>Streptophyta</taxon>
        <taxon>Embryophyta</taxon>
        <taxon>Tracheophyta</taxon>
        <taxon>Spermatophyta</taxon>
        <taxon>Magnoliopsida</taxon>
        <taxon>Proteales</taxon>
        <taxon>Nelumbonaceae</taxon>
        <taxon>Nelumbo</taxon>
    </lineage>
</organism>
<protein>
    <submittedName>
        <fullName evidence="1">Uncharacterized protein</fullName>
    </submittedName>
</protein>
<evidence type="ECO:0000313" key="2">
    <source>
        <dbReference type="Proteomes" id="UP000607653"/>
    </source>
</evidence>
<sequence>MSEKSSWPILEINRGNNFFVGHPNRLMGYYWGPSDLKIMVRCPLSMSLYVGKNGLFKI</sequence>
<comment type="caution">
    <text evidence="1">The sequence shown here is derived from an EMBL/GenBank/DDBJ whole genome shotgun (WGS) entry which is preliminary data.</text>
</comment>
<evidence type="ECO:0000313" key="1">
    <source>
        <dbReference type="EMBL" id="DAD40254.1"/>
    </source>
</evidence>
<dbReference type="Proteomes" id="UP000607653">
    <property type="component" value="Unassembled WGS sequence"/>
</dbReference>
<keyword evidence="2" id="KW-1185">Reference proteome</keyword>
<dbReference type="AlphaFoldDB" id="A0A822Z1H3"/>
<reference evidence="1 2" key="1">
    <citation type="journal article" date="2020" name="Mol. Biol. Evol.">
        <title>Distinct Expression and Methylation Patterns for Genes with Different Fates following a Single Whole-Genome Duplication in Flowering Plants.</title>
        <authorList>
            <person name="Shi T."/>
            <person name="Rahmani R.S."/>
            <person name="Gugger P.F."/>
            <person name="Wang M."/>
            <person name="Li H."/>
            <person name="Zhang Y."/>
            <person name="Li Z."/>
            <person name="Wang Q."/>
            <person name="Van de Peer Y."/>
            <person name="Marchal K."/>
            <person name="Chen J."/>
        </authorList>
    </citation>
    <scope>NUCLEOTIDE SEQUENCE [LARGE SCALE GENOMIC DNA]</scope>
    <source>
        <tissue evidence="1">Leaf</tissue>
    </source>
</reference>
<proteinExistence type="predicted"/>
<gene>
    <name evidence="1" type="ORF">HUJ06_014577</name>
</gene>
<name>A0A822Z1H3_NELNU</name>
<dbReference type="EMBL" id="DUZY01000005">
    <property type="protein sequence ID" value="DAD40254.1"/>
    <property type="molecule type" value="Genomic_DNA"/>
</dbReference>
<accession>A0A822Z1H3</accession>